<dbReference type="EMBL" id="RBEE01000045">
    <property type="protein sequence ID" value="RNL49762.1"/>
    <property type="molecule type" value="Genomic_DNA"/>
</dbReference>
<dbReference type="Proteomes" id="UP000274046">
    <property type="component" value="Unassembled WGS sequence"/>
</dbReference>
<keyword evidence="2" id="KW-1185">Reference proteome</keyword>
<accession>A0A3N0BM07</accession>
<dbReference type="RefSeq" id="WP_123207662.1">
    <property type="nucleotide sequence ID" value="NZ_RBEE01000045.1"/>
</dbReference>
<organism evidence="1 2">
    <name type="scientific">Pedobacter jejuensis</name>
    <dbReference type="NCBI Taxonomy" id="1268550"/>
    <lineage>
        <taxon>Bacteria</taxon>
        <taxon>Pseudomonadati</taxon>
        <taxon>Bacteroidota</taxon>
        <taxon>Sphingobacteriia</taxon>
        <taxon>Sphingobacteriales</taxon>
        <taxon>Sphingobacteriaceae</taxon>
        <taxon>Pedobacter</taxon>
    </lineage>
</organism>
<reference evidence="1 2" key="1">
    <citation type="submission" date="2018-10" db="EMBL/GenBank/DDBJ databases">
        <title>Genome sequencing of Pedobacter jejuensis TNB23.</title>
        <authorList>
            <person name="Cho Y.-J."/>
            <person name="Cho A."/>
            <person name="Kim O.-S."/>
        </authorList>
    </citation>
    <scope>NUCLEOTIDE SEQUENCE [LARGE SCALE GENOMIC DNA]</scope>
    <source>
        <strain evidence="1 2">TNB23</strain>
    </source>
</reference>
<dbReference type="OrthoDB" id="1551124at2"/>
<proteinExistence type="predicted"/>
<protein>
    <submittedName>
        <fullName evidence="1">DUF4325 domain-containing protein</fullName>
    </submittedName>
</protein>
<name>A0A3N0BM07_9SPHI</name>
<gene>
    <name evidence="1" type="ORF">D7004_20360</name>
</gene>
<sequence>MKELMINVATDFGRTLGARYIYEGKFSGELFLNNLLLPKFKLAIETGRVLQIYLDGVFGYPSSFVSGSFGKLSQDYTSAVVLQHINLISDDTLRIEKIIREVTQPNKKDPIK</sequence>
<evidence type="ECO:0000313" key="2">
    <source>
        <dbReference type="Proteomes" id="UP000274046"/>
    </source>
</evidence>
<comment type="caution">
    <text evidence="1">The sequence shown here is derived from an EMBL/GenBank/DDBJ whole genome shotgun (WGS) entry which is preliminary data.</text>
</comment>
<evidence type="ECO:0000313" key="1">
    <source>
        <dbReference type="EMBL" id="RNL49762.1"/>
    </source>
</evidence>
<dbReference type="AlphaFoldDB" id="A0A3N0BM07"/>